<proteinExistence type="predicted"/>
<evidence type="ECO:0000313" key="3">
    <source>
        <dbReference type="Proteomes" id="UP001497516"/>
    </source>
</evidence>
<organism evidence="2 3">
    <name type="scientific">Linum trigynum</name>
    <dbReference type="NCBI Taxonomy" id="586398"/>
    <lineage>
        <taxon>Eukaryota</taxon>
        <taxon>Viridiplantae</taxon>
        <taxon>Streptophyta</taxon>
        <taxon>Embryophyta</taxon>
        <taxon>Tracheophyta</taxon>
        <taxon>Spermatophyta</taxon>
        <taxon>Magnoliopsida</taxon>
        <taxon>eudicotyledons</taxon>
        <taxon>Gunneridae</taxon>
        <taxon>Pentapetalae</taxon>
        <taxon>rosids</taxon>
        <taxon>fabids</taxon>
        <taxon>Malpighiales</taxon>
        <taxon>Linaceae</taxon>
        <taxon>Linum</taxon>
    </lineage>
</organism>
<keyword evidence="1" id="KW-0472">Membrane</keyword>
<reference evidence="2 3" key="1">
    <citation type="submission" date="2024-04" db="EMBL/GenBank/DDBJ databases">
        <authorList>
            <person name="Fracassetti M."/>
        </authorList>
    </citation>
    <scope>NUCLEOTIDE SEQUENCE [LARGE SCALE GENOMIC DNA]</scope>
</reference>
<accession>A0AAV2G9T3</accession>
<keyword evidence="3" id="KW-1185">Reference proteome</keyword>
<keyword evidence="1" id="KW-0812">Transmembrane</keyword>
<evidence type="ECO:0000256" key="1">
    <source>
        <dbReference type="SAM" id="Phobius"/>
    </source>
</evidence>
<dbReference type="AlphaFoldDB" id="A0AAV2G9T3"/>
<dbReference type="Proteomes" id="UP001497516">
    <property type="component" value="Chromosome 8"/>
</dbReference>
<evidence type="ECO:0008006" key="4">
    <source>
        <dbReference type="Google" id="ProtNLM"/>
    </source>
</evidence>
<protein>
    <recommendedName>
        <fullName evidence="4">Secreted protein</fullName>
    </recommendedName>
</protein>
<feature type="transmembrane region" description="Helical" evidence="1">
    <location>
        <begin position="12"/>
        <end position="35"/>
    </location>
</feature>
<name>A0AAV2G9T3_9ROSI</name>
<sequence>MQFCGGIPTVRSLFFLGEFLVFPLSSIAVGVLLLAEPLISILPVVEGSVPSGLHWHCLACTTLRSSHLVAAFRSSRLVAALQSSHLVPLLRSSDLVASVVAFVGFTFSRSWLRSSRRLKQ</sequence>
<evidence type="ECO:0000313" key="2">
    <source>
        <dbReference type="EMBL" id="CAL1406932.1"/>
    </source>
</evidence>
<dbReference type="EMBL" id="OZ034821">
    <property type="protein sequence ID" value="CAL1406932.1"/>
    <property type="molecule type" value="Genomic_DNA"/>
</dbReference>
<feature type="transmembrane region" description="Helical" evidence="1">
    <location>
        <begin position="95"/>
        <end position="112"/>
    </location>
</feature>
<keyword evidence="1" id="KW-1133">Transmembrane helix</keyword>
<gene>
    <name evidence="2" type="ORF">LTRI10_LOCUS46626</name>
</gene>